<keyword evidence="2" id="KW-0067">ATP-binding</keyword>
<evidence type="ECO:0000259" key="1">
    <source>
        <dbReference type="PROSITE" id="PS51194"/>
    </source>
</evidence>
<gene>
    <name evidence="2" type="ORF">SE17_35395</name>
</gene>
<dbReference type="InterPro" id="IPR055227">
    <property type="entry name" value="HRQ1_WHD"/>
</dbReference>
<feature type="domain" description="Helicase C-terminal" evidence="1">
    <location>
        <begin position="1"/>
        <end position="130"/>
    </location>
</feature>
<dbReference type="InterPro" id="IPR027417">
    <property type="entry name" value="P-loop_NTPase"/>
</dbReference>
<proteinExistence type="predicted"/>
<accession>A0A0P9H4M3</accession>
<dbReference type="PROSITE" id="PS51194">
    <property type="entry name" value="HELICASE_CTER"/>
    <property type="match status" value="1"/>
</dbReference>
<dbReference type="GO" id="GO:0006289">
    <property type="term" value="P:nucleotide-excision repair"/>
    <property type="evidence" value="ECO:0007669"/>
    <property type="project" value="TreeGrafter"/>
</dbReference>
<reference evidence="2 3" key="1">
    <citation type="submission" date="2015-09" db="EMBL/GenBank/DDBJ databases">
        <title>Draft genome sequence of Kouleothrix aurantiaca JCM 19913.</title>
        <authorList>
            <person name="Hemp J."/>
        </authorList>
    </citation>
    <scope>NUCLEOTIDE SEQUENCE [LARGE SCALE GENOMIC DNA]</scope>
    <source>
        <strain evidence="2 3">COM-B</strain>
    </source>
</reference>
<dbReference type="PANTHER" id="PTHR47957:SF3">
    <property type="entry name" value="ATP-DEPENDENT HELICASE HRQ1"/>
    <property type="match status" value="1"/>
</dbReference>
<keyword evidence="2" id="KW-0347">Helicase</keyword>
<name>A0A0P9H4M3_9CHLR</name>
<dbReference type="PANTHER" id="PTHR47957">
    <property type="entry name" value="ATP-DEPENDENT HELICASE HRQ1"/>
    <property type="match status" value="1"/>
</dbReference>
<evidence type="ECO:0000313" key="2">
    <source>
        <dbReference type="EMBL" id="KPV48936.1"/>
    </source>
</evidence>
<dbReference type="GO" id="GO:0036297">
    <property type="term" value="P:interstrand cross-link repair"/>
    <property type="evidence" value="ECO:0007669"/>
    <property type="project" value="TreeGrafter"/>
</dbReference>
<keyword evidence="3" id="KW-1185">Reference proteome</keyword>
<dbReference type="InterPro" id="IPR001650">
    <property type="entry name" value="Helicase_C-like"/>
</dbReference>
<dbReference type="Pfam" id="PF22982">
    <property type="entry name" value="WHD_HRQ1"/>
    <property type="match status" value="1"/>
</dbReference>
<dbReference type="Gene3D" id="3.40.50.300">
    <property type="entry name" value="P-loop containing nucleotide triphosphate hydrolases"/>
    <property type="match status" value="1"/>
</dbReference>
<dbReference type="Proteomes" id="UP000050509">
    <property type="component" value="Unassembled WGS sequence"/>
</dbReference>
<dbReference type="Pfam" id="PF00271">
    <property type="entry name" value="Helicase_C"/>
    <property type="match status" value="1"/>
</dbReference>
<dbReference type="GO" id="GO:0043138">
    <property type="term" value="F:3'-5' DNA helicase activity"/>
    <property type="evidence" value="ECO:0007669"/>
    <property type="project" value="TreeGrafter"/>
</dbReference>
<evidence type="ECO:0000313" key="3">
    <source>
        <dbReference type="Proteomes" id="UP000050509"/>
    </source>
</evidence>
<organism evidence="2 3">
    <name type="scientific">Kouleothrix aurantiaca</name>
    <dbReference type="NCBI Taxonomy" id="186479"/>
    <lineage>
        <taxon>Bacteria</taxon>
        <taxon>Bacillati</taxon>
        <taxon>Chloroflexota</taxon>
        <taxon>Chloroflexia</taxon>
        <taxon>Chloroflexales</taxon>
        <taxon>Roseiflexineae</taxon>
        <taxon>Roseiflexaceae</taxon>
        <taxon>Kouleothrix</taxon>
    </lineage>
</organism>
<sequence>LVLRYTREALENGHAGLAQRVASYRAGYTMDDRRRLEQAFMDGELLGMVSTNALELGVDIGGVDAVIIGGFPGTVASAWQQAGRAGRSQGHSMAALVAQDDPLDQFYMRHPEQFFSRSPEHARVALENPFILTDQLRCAAAELPLHDADALWFGPTFLGLRDWLLRHGDLVPLDDGGAMFGGRHPAAQVNIRSADGDPVALRDAESGRTIEQVAATRAPFEVYPGAIYLHQGDSYLVSELQGRTASARRSQVNYYTQPADETSIRIERVQQQRDLGSAKLFVGVVEVTRQVTGYKRKEHYSDAVLSEHDLTLPPQTFRTIAVWWTVPDTICRRVEDVCGDVADGLHAMEHASIGLLPLFAQCDRADIGGLS</sequence>
<keyword evidence="2" id="KW-0378">Hydrolase</keyword>
<dbReference type="CDD" id="cd18797">
    <property type="entry name" value="SF2_C_Hrq"/>
    <property type="match status" value="1"/>
</dbReference>
<keyword evidence="2" id="KW-0547">Nucleotide-binding</keyword>
<dbReference type="SUPFAM" id="SSF52540">
    <property type="entry name" value="P-loop containing nucleoside triphosphate hydrolases"/>
    <property type="match status" value="1"/>
</dbReference>
<feature type="non-terminal residue" evidence="2">
    <location>
        <position position="371"/>
    </location>
</feature>
<dbReference type="AlphaFoldDB" id="A0A0P9H4M3"/>
<dbReference type="SMART" id="SM00490">
    <property type="entry name" value="HELICc"/>
    <property type="match status" value="1"/>
</dbReference>
<comment type="caution">
    <text evidence="2">The sequence shown here is derived from an EMBL/GenBank/DDBJ whole genome shotgun (WGS) entry which is preliminary data.</text>
</comment>
<dbReference type="EMBL" id="LJCR01002296">
    <property type="protein sequence ID" value="KPV48936.1"/>
    <property type="molecule type" value="Genomic_DNA"/>
</dbReference>
<protein>
    <submittedName>
        <fullName evidence="2">DEAD/DEAH box helicase</fullName>
    </submittedName>
</protein>
<feature type="non-terminal residue" evidence="2">
    <location>
        <position position="1"/>
    </location>
</feature>